<accession>A0A9E8FQV1</accession>
<sequence length="182" mass="20545">MRLLTLLLCSLLTMAAQAATLTDSEIKLWIKTMPTLQGWLDEREDQLPDNDIPDADYSMDAAFARGIDQLREAGLYNQFSQQVKSAGFRSVEDWVRVSQQISMAYIAISMEEQPATRVEIENQMQAIRSAKNIPAEEKAMLENMLQASLNMLDSLANVTAADKDRVRPYLPQLVDQFGDNEE</sequence>
<gene>
    <name evidence="1" type="ORF">GJQ55_03980</name>
</gene>
<dbReference type="Proteomes" id="UP000596074">
    <property type="component" value="Chromosome"/>
</dbReference>
<keyword evidence="2" id="KW-1185">Reference proteome</keyword>
<evidence type="ECO:0000313" key="1">
    <source>
        <dbReference type="EMBL" id="QQD23694.1"/>
    </source>
</evidence>
<dbReference type="AlphaFoldDB" id="A0A9E8FQV1"/>
<dbReference type="KEGG" id="vcw:GJQ55_03980"/>
<protein>
    <submittedName>
        <fullName evidence="1">Uncharacterized protein</fullName>
    </submittedName>
</protein>
<proteinExistence type="predicted"/>
<evidence type="ECO:0000313" key="2">
    <source>
        <dbReference type="Proteomes" id="UP000596074"/>
    </source>
</evidence>
<dbReference type="EMBL" id="CP046056">
    <property type="protein sequence ID" value="QQD23694.1"/>
    <property type="molecule type" value="Genomic_DNA"/>
</dbReference>
<reference evidence="1 2" key="1">
    <citation type="submission" date="2019-11" db="EMBL/GenBank/DDBJ databases">
        <title>Venatorbacter sp. nov. a predator of Campylobacter and other Gram-negative bacteria.</title>
        <authorList>
            <person name="Saeedi A."/>
            <person name="Cummings N.J."/>
            <person name="Connerton I.F."/>
            <person name="Connerton P.L."/>
        </authorList>
    </citation>
    <scope>NUCLEOTIDE SEQUENCE [LARGE SCALE GENOMIC DNA]</scope>
    <source>
        <strain evidence="1">XL5</strain>
    </source>
</reference>
<organism evidence="1 2">
    <name type="scientific">Venatoribacter cucullus</name>
    <dbReference type="NCBI Taxonomy" id="2661630"/>
    <lineage>
        <taxon>Bacteria</taxon>
        <taxon>Pseudomonadati</taxon>
        <taxon>Pseudomonadota</taxon>
        <taxon>Gammaproteobacteria</taxon>
        <taxon>Oceanospirillales</taxon>
        <taxon>Oceanospirillaceae</taxon>
        <taxon>Venatoribacter</taxon>
    </lineage>
</organism>
<name>A0A9E8FQV1_9GAMM</name>
<dbReference type="RefSeq" id="WP_228346229.1">
    <property type="nucleotide sequence ID" value="NZ_CP045550.1"/>
</dbReference>